<dbReference type="InterPro" id="IPR011283">
    <property type="entry name" value="Acetoacetyl-CoA_reductase"/>
</dbReference>
<dbReference type="PANTHER" id="PTHR42879:SF2">
    <property type="entry name" value="3-OXOACYL-[ACYL-CARRIER-PROTEIN] REDUCTASE FABG"/>
    <property type="match status" value="1"/>
</dbReference>
<dbReference type="InterPro" id="IPR050259">
    <property type="entry name" value="SDR"/>
</dbReference>
<evidence type="ECO:0000256" key="3">
    <source>
        <dbReference type="RuleBase" id="RU000363"/>
    </source>
</evidence>
<dbReference type="InterPro" id="IPR057326">
    <property type="entry name" value="KR_dom"/>
</dbReference>
<dbReference type="GeneID" id="29370661"/>
<dbReference type="GO" id="GO:0005737">
    <property type="term" value="C:cytoplasm"/>
    <property type="evidence" value="ECO:0007669"/>
    <property type="project" value="InterPro"/>
</dbReference>
<dbReference type="GO" id="GO:0018454">
    <property type="term" value="F:acetoacetyl-CoA reductase activity"/>
    <property type="evidence" value="ECO:0007669"/>
    <property type="project" value="InterPro"/>
</dbReference>
<dbReference type="KEGG" id="afa:UZ73_04360"/>
<dbReference type="FunFam" id="3.40.50.720:FF:000173">
    <property type="entry name" value="3-oxoacyl-[acyl-carrier protein] reductase"/>
    <property type="match status" value="1"/>
</dbReference>
<keyword evidence="2" id="KW-0560">Oxidoreductase</keyword>
<dbReference type="NCBIfam" id="TIGR01829">
    <property type="entry name" value="AcAcCoA_reduct"/>
    <property type="match status" value="1"/>
</dbReference>
<dbReference type="PRINTS" id="PR00080">
    <property type="entry name" value="SDRFAMILY"/>
</dbReference>
<dbReference type="Pfam" id="PF00106">
    <property type="entry name" value="adh_short"/>
    <property type="match status" value="1"/>
</dbReference>
<dbReference type="SUPFAM" id="SSF51735">
    <property type="entry name" value="NAD(P)-binding Rossmann-fold domains"/>
    <property type="match status" value="1"/>
</dbReference>
<comment type="similarity">
    <text evidence="1 3">Belongs to the short-chain dehydrogenases/reductases (SDR) family.</text>
</comment>
<evidence type="ECO:0000256" key="1">
    <source>
        <dbReference type="ARBA" id="ARBA00006484"/>
    </source>
</evidence>
<reference evidence="5 6" key="2">
    <citation type="submission" date="2018-05" db="EMBL/GenBank/DDBJ databases">
        <authorList>
            <person name="Lanie J.A."/>
            <person name="Ng W.-L."/>
            <person name="Kazmierczak K.M."/>
            <person name="Andrzejewski T.M."/>
            <person name="Davidsen T.M."/>
            <person name="Wayne K.J."/>
            <person name="Tettelin H."/>
            <person name="Glass J.I."/>
            <person name="Rusch D."/>
            <person name="Podicherti R."/>
            <person name="Tsui H.-C.T."/>
            <person name="Winkler M.E."/>
        </authorList>
    </citation>
    <scope>NUCLEOTIDE SEQUENCE [LARGE SCALE GENOMIC DNA]</scope>
    <source>
        <strain evidence="5 6">YBY</strain>
    </source>
</reference>
<dbReference type="GO" id="GO:0032787">
    <property type="term" value="P:monocarboxylic acid metabolic process"/>
    <property type="evidence" value="ECO:0007669"/>
    <property type="project" value="UniProtKB-ARBA"/>
</dbReference>
<dbReference type="NCBIfam" id="NF009466">
    <property type="entry name" value="PRK12826.1-2"/>
    <property type="match status" value="1"/>
</dbReference>
<organism evidence="5 6">
    <name type="scientific">Alcaligenes faecalis</name>
    <dbReference type="NCBI Taxonomy" id="511"/>
    <lineage>
        <taxon>Bacteria</taxon>
        <taxon>Pseudomonadati</taxon>
        <taxon>Pseudomonadota</taxon>
        <taxon>Betaproteobacteria</taxon>
        <taxon>Burkholderiales</taxon>
        <taxon>Alcaligenaceae</taxon>
        <taxon>Alcaligenes</taxon>
    </lineage>
</organism>
<sequence length="248" mass="26661">MSTVKRTALVTGGMGGLGQEIARALHDAGHQVLVTHSRSEADAQVWLKEQADAGYVFQGYHVDVADFESCQQMAQAIEKDGLQVDILINNAGITRDGTFRKLSKDKWDDVLRVNLDSVFNVTKPFIDGMLERTWGRIINISSINGSKGQFGQTNYSAAKAGMHGFTKALAQEVARKGVTVNTISPGYLATKMVMAVPEDVRNSIIAGIPVGRLGKPEEIAALVTFIASEAAGFMTGSNVAMNGGQHMY</sequence>
<dbReference type="PRINTS" id="PR00081">
    <property type="entry name" value="GDHRDH"/>
</dbReference>
<dbReference type="AlphaFoldDB" id="A0A2U2BMK9"/>
<dbReference type="InterPro" id="IPR036291">
    <property type="entry name" value="NAD(P)-bd_dom_sf"/>
</dbReference>
<dbReference type="NCBIfam" id="NF009464">
    <property type="entry name" value="PRK12824.1"/>
    <property type="match status" value="1"/>
</dbReference>
<dbReference type="InterPro" id="IPR020904">
    <property type="entry name" value="Sc_DH/Rdtase_CS"/>
</dbReference>
<accession>A0A2U2BMK9</accession>
<evidence type="ECO:0000256" key="2">
    <source>
        <dbReference type="ARBA" id="ARBA00023002"/>
    </source>
</evidence>
<dbReference type="Gene3D" id="3.40.50.720">
    <property type="entry name" value="NAD(P)-binding Rossmann-like Domain"/>
    <property type="match status" value="1"/>
</dbReference>
<comment type="caution">
    <text evidence="5">The sequence shown here is derived from an EMBL/GenBank/DDBJ whole genome shotgun (WGS) entry which is preliminary data.</text>
</comment>
<dbReference type="PANTHER" id="PTHR42879">
    <property type="entry name" value="3-OXOACYL-(ACYL-CARRIER-PROTEIN) REDUCTASE"/>
    <property type="match status" value="1"/>
</dbReference>
<dbReference type="GO" id="GO:0042619">
    <property type="term" value="P:poly-hydroxybutyrate biosynthetic process"/>
    <property type="evidence" value="ECO:0007669"/>
    <property type="project" value="InterPro"/>
</dbReference>
<dbReference type="STRING" id="511.UZ73_04360"/>
<reference evidence="5 6" key="1">
    <citation type="submission" date="2018-05" db="EMBL/GenBank/DDBJ databases">
        <title>Genome Sequence of an Efficient Indole-Degrading Bacterium, Alcaligenes sp.YBY.</title>
        <authorList>
            <person name="Yang B."/>
        </authorList>
    </citation>
    <scope>NUCLEOTIDE SEQUENCE [LARGE SCALE GENOMIC DNA]</scope>
    <source>
        <strain evidence="5 6">YBY</strain>
    </source>
</reference>
<feature type="domain" description="Ketoreductase" evidence="4">
    <location>
        <begin position="6"/>
        <end position="186"/>
    </location>
</feature>
<evidence type="ECO:0000313" key="5">
    <source>
        <dbReference type="EMBL" id="PWE15255.1"/>
    </source>
</evidence>
<dbReference type="EMBL" id="QEXO01000001">
    <property type="protein sequence ID" value="PWE15255.1"/>
    <property type="molecule type" value="Genomic_DNA"/>
</dbReference>
<dbReference type="CDD" id="cd05333">
    <property type="entry name" value="BKR_SDR_c"/>
    <property type="match status" value="1"/>
</dbReference>
<dbReference type="RefSeq" id="WP_045930329.1">
    <property type="nucleotide sequence ID" value="NZ_CAXOJJ010000005.1"/>
</dbReference>
<evidence type="ECO:0000313" key="6">
    <source>
        <dbReference type="Proteomes" id="UP000245216"/>
    </source>
</evidence>
<dbReference type="Proteomes" id="UP000245216">
    <property type="component" value="Unassembled WGS sequence"/>
</dbReference>
<protein>
    <submittedName>
        <fullName evidence="5">Acetoacetyl-CoA reductase</fullName>
    </submittedName>
</protein>
<evidence type="ECO:0000259" key="4">
    <source>
        <dbReference type="SMART" id="SM00822"/>
    </source>
</evidence>
<dbReference type="InterPro" id="IPR002347">
    <property type="entry name" value="SDR_fam"/>
</dbReference>
<dbReference type="PROSITE" id="PS00061">
    <property type="entry name" value="ADH_SHORT"/>
    <property type="match status" value="1"/>
</dbReference>
<dbReference type="SMART" id="SM00822">
    <property type="entry name" value="PKS_KR"/>
    <property type="match status" value="1"/>
</dbReference>
<name>A0A2U2BMK9_ALCFA</name>
<proteinExistence type="inferred from homology"/>
<gene>
    <name evidence="5" type="ORF">DF183_00495</name>
</gene>